<sequence length="100" mass="10830">MSHDGGVLDAADDAGAQRGNRLTATRIDIETPVASGTVVGARDSEARAPLTFRVESLHIGRNGERPLGRDRVHAPTRLPLHFQPTTARQDRQAPHPRHGD</sequence>
<accession>A0AAC8Q8U4</accession>
<dbReference type="Proteomes" id="UP000035579">
    <property type="component" value="Chromosome"/>
</dbReference>
<evidence type="ECO:0000313" key="3">
    <source>
        <dbReference type="Proteomes" id="UP000035579"/>
    </source>
</evidence>
<reference evidence="2 3" key="1">
    <citation type="submission" date="2015-05" db="EMBL/GenBank/DDBJ databases">
        <title>Genome assembly of Archangium gephyra DSM 2261.</title>
        <authorList>
            <person name="Sharma G."/>
            <person name="Subramanian S."/>
        </authorList>
    </citation>
    <scope>NUCLEOTIDE SEQUENCE [LARGE SCALE GENOMIC DNA]</scope>
    <source>
        <strain evidence="2 3">DSM 2261</strain>
    </source>
</reference>
<dbReference type="AlphaFoldDB" id="A0AAC8Q8U4"/>
<feature type="compositionally biased region" description="Basic and acidic residues" evidence="1">
    <location>
        <begin position="88"/>
        <end position="100"/>
    </location>
</feature>
<name>A0AAC8Q8U4_9BACT</name>
<feature type="region of interest" description="Disordered" evidence="1">
    <location>
        <begin position="76"/>
        <end position="100"/>
    </location>
</feature>
<evidence type="ECO:0000313" key="2">
    <source>
        <dbReference type="EMBL" id="AKJ02964.1"/>
    </source>
</evidence>
<gene>
    <name evidence="2" type="ORF">AA314_04590</name>
</gene>
<dbReference type="EMBL" id="CP011509">
    <property type="protein sequence ID" value="AKJ02964.1"/>
    <property type="molecule type" value="Genomic_DNA"/>
</dbReference>
<proteinExistence type="predicted"/>
<organism evidence="2 3">
    <name type="scientific">Archangium gephyra</name>
    <dbReference type="NCBI Taxonomy" id="48"/>
    <lineage>
        <taxon>Bacteria</taxon>
        <taxon>Pseudomonadati</taxon>
        <taxon>Myxococcota</taxon>
        <taxon>Myxococcia</taxon>
        <taxon>Myxococcales</taxon>
        <taxon>Cystobacterineae</taxon>
        <taxon>Archangiaceae</taxon>
        <taxon>Archangium</taxon>
    </lineage>
</organism>
<evidence type="ECO:0000256" key="1">
    <source>
        <dbReference type="SAM" id="MobiDB-lite"/>
    </source>
</evidence>
<dbReference type="KEGG" id="age:AA314_04590"/>
<protein>
    <submittedName>
        <fullName evidence="2">Uncharacterized protein</fullName>
    </submittedName>
</protein>